<dbReference type="InterPro" id="IPR003598">
    <property type="entry name" value="Ig_sub2"/>
</dbReference>
<dbReference type="SMART" id="SM00408">
    <property type="entry name" value="IGc2"/>
    <property type="match status" value="3"/>
</dbReference>
<feature type="domain" description="Ig-like" evidence="5">
    <location>
        <begin position="143"/>
        <end position="234"/>
    </location>
</feature>
<dbReference type="InterPro" id="IPR003599">
    <property type="entry name" value="Ig_sub"/>
</dbReference>
<dbReference type="PROSITE" id="PS50835">
    <property type="entry name" value="IG_LIKE"/>
    <property type="match status" value="6"/>
</dbReference>
<organism evidence="6 7">
    <name type="scientific">Opisthorchis felineus</name>
    <dbReference type="NCBI Taxonomy" id="147828"/>
    <lineage>
        <taxon>Eukaryota</taxon>
        <taxon>Metazoa</taxon>
        <taxon>Spiralia</taxon>
        <taxon>Lophotrochozoa</taxon>
        <taxon>Platyhelminthes</taxon>
        <taxon>Trematoda</taxon>
        <taxon>Digenea</taxon>
        <taxon>Opisthorchiida</taxon>
        <taxon>Opisthorchiata</taxon>
        <taxon>Opisthorchiidae</taxon>
        <taxon>Opisthorchis</taxon>
    </lineage>
</organism>
<feature type="domain" description="Ig-like" evidence="5">
    <location>
        <begin position="388"/>
        <end position="478"/>
    </location>
</feature>
<evidence type="ECO:0000256" key="3">
    <source>
        <dbReference type="ARBA" id="ARBA00023319"/>
    </source>
</evidence>
<keyword evidence="7" id="KW-1185">Reference proteome</keyword>
<comment type="caution">
    <text evidence="6">The sequence shown here is derived from an EMBL/GenBank/DDBJ whole genome shotgun (WGS) entry which is preliminary data.</text>
</comment>
<reference evidence="6 7" key="1">
    <citation type="journal article" date="2019" name="BMC Genomics">
        <title>New insights from Opisthorchis felineus genome: update on genomics of the epidemiologically important liver flukes.</title>
        <authorList>
            <person name="Ershov N.I."/>
            <person name="Mordvinov V.A."/>
            <person name="Prokhortchouk E.B."/>
            <person name="Pakharukova M.Y."/>
            <person name="Gunbin K.V."/>
            <person name="Ustyantsev K."/>
            <person name="Genaev M.A."/>
            <person name="Blinov A.G."/>
            <person name="Mazur A."/>
            <person name="Boulygina E."/>
            <person name="Tsygankova S."/>
            <person name="Khrameeva E."/>
            <person name="Chekanov N."/>
            <person name="Fan G."/>
            <person name="Xiao A."/>
            <person name="Zhang H."/>
            <person name="Xu X."/>
            <person name="Yang H."/>
            <person name="Solovyev V."/>
            <person name="Lee S.M."/>
            <person name="Liu X."/>
            <person name="Afonnikov D.A."/>
            <person name="Skryabin K.G."/>
        </authorList>
    </citation>
    <scope>NUCLEOTIDE SEQUENCE [LARGE SCALE GENOMIC DNA]</scope>
    <source>
        <strain evidence="6">AK-0245</strain>
        <tissue evidence="6">Whole organism</tissue>
    </source>
</reference>
<keyword evidence="1" id="KW-0677">Repeat</keyword>
<accession>A0A4V3SE94</accession>
<dbReference type="SMART" id="SM00060">
    <property type="entry name" value="FN3"/>
    <property type="match status" value="4"/>
</dbReference>
<gene>
    <name evidence="6" type="ORF">CRM22_006750</name>
</gene>
<dbReference type="GO" id="GO:0030424">
    <property type="term" value="C:axon"/>
    <property type="evidence" value="ECO:0007669"/>
    <property type="project" value="TreeGrafter"/>
</dbReference>
<evidence type="ECO:0000256" key="2">
    <source>
        <dbReference type="ARBA" id="ARBA00023157"/>
    </source>
</evidence>
<dbReference type="PANTHER" id="PTHR44170">
    <property type="entry name" value="PROTEIN SIDEKICK"/>
    <property type="match status" value="1"/>
</dbReference>
<dbReference type="GO" id="GO:0007411">
    <property type="term" value="P:axon guidance"/>
    <property type="evidence" value="ECO:0007669"/>
    <property type="project" value="TreeGrafter"/>
</dbReference>
<feature type="domain" description="Ig-like" evidence="5">
    <location>
        <begin position="268"/>
        <end position="375"/>
    </location>
</feature>
<evidence type="ECO:0000259" key="5">
    <source>
        <dbReference type="PROSITE" id="PS50835"/>
    </source>
</evidence>
<dbReference type="SMART" id="SM00409">
    <property type="entry name" value="IG"/>
    <property type="match status" value="6"/>
</dbReference>
<dbReference type="EMBL" id="SJOL01007074">
    <property type="protein sequence ID" value="TGZ63754.1"/>
    <property type="molecule type" value="Genomic_DNA"/>
</dbReference>
<dbReference type="PANTHER" id="PTHR44170:SF6">
    <property type="entry name" value="CONTACTIN"/>
    <property type="match status" value="1"/>
</dbReference>
<dbReference type="STRING" id="147828.A0A4V3SE94"/>
<name>A0A4V3SE94_OPIFE</name>
<dbReference type="InterPro" id="IPR036179">
    <property type="entry name" value="Ig-like_dom_sf"/>
</dbReference>
<keyword evidence="2" id="KW-1015">Disulfide bond</keyword>
<dbReference type="InterPro" id="IPR003961">
    <property type="entry name" value="FN3_dom"/>
</dbReference>
<dbReference type="Gene3D" id="2.60.40.10">
    <property type="entry name" value="Immunoglobulins"/>
    <property type="match status" value="10"/>
</dbReference>
<protein>
    <recommendedName>
        <fullName evidence="5">Ig-like domain-containing protein</fullName>
    </recommendedName>
</protein>
<feature type="domain" description="Ig-like" evidence="5">
    <location>
        <begin position="484"/>
        <end position="581"/>
    </location>
</feature>
<dbReference type="SUPFAM" id="SSF48726">
    <property type="entry name" value="Immunoglobulin"/>
    <property type="match status" value="6"/>
</dbReference>
<dbReference type="GO" id="GO:0098609">
    <property type="term" value="P:cell-cell adhesion"/>
    <property type="evidence" value="ECO:0007669"/>
    <property type="project" value="TreeGrafter"/>
</dbReference>
<dbReference type="SUPFAM" id="SSF49265">
    <property type="entry name" value="Fibronectin type III"/>
    <property type="match status" value="2"/>
</dbReference>
<evidence type="ECO:0000256" key="1">
    <source>
        <dbReference type="ARBA" id="ARBA00022737"/>
    </source>
</evidence>
<evidence type="ECO:0000256" key="4">
    <source>
        <dbReference type="SAM" id="Phobius"/>
    </source>
</evidence>
<feature type="domain" description="Ig-like" evidence="5">
    <location>
        <begin position="39"/>
        <end position="141"/>
    </location>
</feature>
<dbReference type="CDD" id="cd00096">
    <property type="entry name" value="Ig"/>
    <property type="match status" value="1"/>
</dbReference>
<feature type="domain" description="Ig-like" evidence="5">
    <location>
        <begin position="590"/>
        <end position="694"/>
    </location>
</feature>
<dbReference type="InterPro" id="IPR007110">
    <property type="entry name" value="Ig-like_dom"/>
</dbReference>
<dbReference type="OrthoDB" id="6244967at2759"/>
<dbReference type="Proteomes" id="UP000308267">
    <property type="component" value="Unassembled WGS sequence"/>
</dbReference>
<sequence length="1623" mass="182915">MLLEDVMRHLPLRNIFPDIVLIYHIMVFGSKTHEVNLPPHFTKAPPLHVFVRPEEHLILPCQAVSSPPACYEWFLNDQKIDWVQPYHGRMNINAQNRQPNYSSHSNNEYSGLWYFGPGPTEQFRPATYHCKAWNQYGSVISDPVTVEFAKFGHFPNMDEKTIILRPGETARLNCTVTPSIPKGITRWMLRAEDGLFNFLKESHLAATDDDGNLYLTSLPSISLDNSTYMCSVSSPIFRTIWTGPHVHVQFLQNIQPNEEIRKTETLKPRIIYKSTTRQVALVNHSLTLKCILSGHPLPNIVWQWSSQISSPLPMERVKNPSVESHFYEVDKISKSKGIVVRHRGTDLFIPSVKPFNQGTYRCSVREGQASSTRIVPFVTYEVLVEGPPTFAVVPRNTIIPVYGSTVLNCSYDSEWTRPPATLTWLLNSEPIDDQLEMNIRQIKNQSLYLNHSNLADVAAFQCKLNNTHGWRVANAYVKVWNQPPAIVRSLAPENLVAEVQSITLYCESMGAPRANIQWRKNEKPLQDLLIMSDRDIKGKFHITDAGNLIIEKVTISDSGLYSCTASNPFGSTNASGRLVVRKATHILSGPELLVRTGGVAAKMQQNETNNMTRIREQSFIQLTCEAKTDPLELMHLQMTWLRNNMPLESEMNHLESTLTISADGRTLKIAKTVPNDSGLYTCVARSRLDSDNASIFMLVQGKPGPPTQVTVKCVNTRADGSFAMISWLPGAANNAPIENTHIEMVTGTFRPVGYFTPLPTSETRRSTRDNYFLGKSNHDMLDAAINEAKILVYSNRWSTVGAVSNATLMNLIEKIIRTQREFNQTFNPKLSTAFIHLYADVIYYFRIRLQNQVGLSECSAVAPPLDGQTEELCYVPPEPVQSLPKTLFVYGTKPNNLVIRWTPLPPIEHNGPGLVYRITVACIDCRFGPNIPSTNTTVVSDWSTGELILDRLTTVMEARKSYMPDVRTWTIETFRTYEVSLMTENVMGTRVLKPLITTGHSGEGIPQLRLEPPEVQYIGSKEVILSWAAFPLSGLDQKVHGYFRGFRIEWCEAILTNELCEYYKLRQDYIVREPPQSMFANLRTSHEESELESFRESGTGIQIINATSSQTWFAPQDIDKLQDKYAEIVLSNNTYTAKLGSLPGRTRLKITISILNIQYAGMPCHPIYILTKEGVSEAVPEFVVTFVGVNHAELSWVQPTQNDGVLTAYDLEIFQVIDNQTSNTDATQVSSSEPKEKLIKYITIQDPSQLATRISELHMDSCYMVYLWPRTRSGRGHPKSVKFHTARMIKDDNASYFQISLISGKAHTVNISVNTHLLRKTMESRSQLALSVSSKPDDNQGPITLQDTVFGTGTNPPDRWLHDQVQTTFYKVQSGISTRRNTDTFYAQFRKAGRKIWEETQREFRRPWIVLSNLQDDQKYEFRVVLVKMTGQSMVSPSKVIHILDSSRPQSTWSETGAPLTPFSVYRHSKFLIGTIYACILLTSSVVVLIFIVWCCKRAGRQVSVPTTHIGSPAVADRQKDLQLSMLRMLAKCNTKLDDATLRGDAYLGPICGVPDSAYMTMNSCSEQPSTIHVYKPSLSAQPYSVFHSSPLIPSSCLPSTEFYSPDSQTEDSSSVVTNVCRL</sequence>
<keyword evidence="4" id="KW-1133">Transmembrane helix</keyword>
<keyword evidence="4" id="KW-0472">Membrane</keyword>
<dbReference type="FunFam" id="2.60.40.10:FF:000032">
    <property type="entry name" value="palladin isoform X1"/>
    <property type="match status" value="1"/>
</dbReference>
<evidence type="ECO:0000313" key="7">
    <source>
        <dbReference type="Proteomes" id="UP000308267"/>
    </source>
</evidence>
<dbReference type="InterPro" id="IPR013783">
    <property type="entry name" value="Ig-like_fold"/>
</dbReference>
<feature type="transmembrane region" description="Helical" evidence="4">
    <location>
        <begin position="1471"/>
        <end position="1494"/>
    </location>
</feature>
<keyword evidence="3" id="KW-0393">Immunoglobulin domain</keyword>
<dbReference type="GO" id="GO:0005886">
    <property type="term" value="C:plasma membrane"/>
    <property type="evidence" value="ECO:0007669"/>
    <property type="project" value="TreeGrafter"/>
</dbReference>
<keyword evidence="4" id="KW-0812">Transmembrane</keyword>
<evidence type="ECO:0000313" key="6">
    <source>
        <dbReference type="EMBL" id="TGZ63754.1"/>
    </source>
</evidence>
<proteinExistence type="predicted"/>
<dbReference type="InterPro" id="IPR036116">
    <property type="entry name" value="FN3_sf"/>
</dbReference>
<dbReference type="Pfam" id="PF13927">
    <property type="entry name" value="Ig_3"/>
    <property type="match status" value="3"/>
</dbReference>